<keyword evidence="3 7" id="KW-0812">Transmembrane</keyword>
<feature type="transmembrane region" description="Helical" evidence="7">
    <location>
        <begin position="18"/>
        <end position="36"/>
    </location>
</feature>
<dbReference type="GO" id="GO:0009055">
    <property type="term" value="F:electron transfer activity"/>
    <property type="evidence" value="ECO:0007669"/>
    <property type="project" value="UniProtKB-UniRule"/>
</dbReference>
<evidence type="ECO:0000256" key="7">
    <source>
        <dbReference type="HAMAP-Rule" id="MF_01207"/>
    </source>
</evidence>
<dbReference type="RefSeq" id="WP_124086419.1">
    <property type="nucleotide sequence ID" value="NZ_UXAW01000064.1"/>
</dbReference>
<dbReference type="EMBL" id="UXAW01000064">
    <property type="protein sequence ID" value="VDC27997.1"/>
    <property type="molecule type" value="Genomic_DNA"/>
</dbReference>
<keyword evidence="7" id="KW-0285">Flavoprotein</keyword>
<feature type="transmembrane region" description="Helical" evidence="7">
    <location>
        <begin position="155"/>
        <end position="173"/>
    </location>
</feature>
<feature type="transmembrane region" description="Helical" evidence="7">
    <location>
        <begin position="179"/>
        <end position="195"/>
    </location>
</feature>
<dbReference type="NCBIfam" id="NF003833">
    <property type="entry name" value="PRK05419.1-5"/>
    <property type="match status" value="1"/>
</dbReference>
<name>A0A3P5X1K9_9RHOB</name>
<keyword evidence="7" id="KW-0288">FMN</keyword>
<keyword evidence="10" id="KW-1185">Reference proteome</keyword>
<dbReference type="GO" id="GO:0020037">
    <property type="term" value="F:heme binding"/>
    <property type="evidence" value="ECO:0007669"/>
    <property type="project" value="UniProtKB-UniRule"/>
</dbReference>
<keyword evidence="7" id="KW-0349">Heme</keyword>
<dbReference type="GO" id="GO:0030091">
    <property type="term" value="P:protein repair"/>
    <property type="evidence" value="ECO:0007669"/>
    <property type="project" value="UniProtKB-UniRule"/>
</dbReference>
<proteinExistence type="inferred from homology"/>
<keyword evidence="6 7" id="KW-0472">Membrane</keyword>
<evidence type="ECO:0000256" key="5">
    <source>
        <dbReference type="ARBA" id="ARBA00023004"/>
    </source>
</evidence>
<keyword evidence="7" id="KW-0249">Electron transport</keyword>
<dbReference type="GO" id="GO:0010181">
    <property type="term" value="F:FMN binding"/>
    <property type="evidence" value="ECO:0007669"/>
    <property type="project" value="UniProtKB-UniRule"/>
</dbReference>
<dbReference type="OrthoDB" id="9788328at2"/>
<feature type="transmembrane region" description="Helical" evidence="7">
    <location>
        <begin position="84"/>
        <end position="102"/>
    </location>
</feature>
<dbReference type="HAMAP" id="MF_01207">
    <property type="entry name" value="MsrQ"/>
    <property type="match status" value="1"/>
</dbReference>
<reference evidence="9 10" key="1">
    <citation type="submission" date="2018-11" db="EMBL/GenBank/DDBJ databases">
        <authorList>
            <person name="Criscuolo A."/>
        </authorList>
    </citation>
    <scope>NUCLEOTIDE SEQUENCE [LARGE SCALE GENOMIC DNA]</scope>
    <source>
        <strain evidence="9">ACIP111625</strain>
    </source>
</reference>
<comment type="function">
    <text evidence="7">Part of the MsrPQ system that repairs oxidized periplasmic proteins containing methionine sulfoxide residues (Met-O), using respiratory chain electrons. Thus protects these proteins from oxidative-stress damage caused by reactive species of oxygen and chlorine generated by the host defense mechanisms. MsrPQ is essential for the maintenance of envelope integrity under bleach stress, rescuing a wide series of structurally unrelated periplasmic proteins from methionine oxidation. MsrQ provides electrons for reduction to the reductase catalytic subunit MsrP, using the quinone pool of the respiratory chain.</text>
</comment>
<dbReference type="InterPro" id="IPR022837">
    <property type="entry name" value="MsrQ-like"/>
</dbReference>
<dbReference type="AlphaFoldDB" id="A0A3P5X1K9"/>
<feature type="transmembrane region" description="Helical" evidence="7">
    <location>
        <begin position="56"/>
        <end position="72"/>
    </location>
</feature>
<comment type="subunit">
    <text evidence="7">Heterodimer of a catalytic subunit (MsrP) and a heme-binding subunit (MsrQ).</text>
</comment>
<dbReference type="Pfam" id="PF01794">
    <property type="entry name" value="Ferric_reduct"/>
    <property type="match status" value="1"/>
</dbReference>
<dbReference type="PANTHER" id="PTHR36964:SF1">
    <property type="entry name" value="PROTEIN-METHIONINE-SULFOXIDE REDUCTASE HEME-BINDING SUBUNIT MSRQ"/>
    <property type="match status" value="1"/>
</dbReference>
<protein>
    <recommendedName>
        <fullName evidence="7">Protein-methionine-sulfoxide reductase heme-binding subunit MsrQ</fullName>
    </recommendedName>
    <alternativeName>
        <fullName evidence="7">Flavocytochrome MsrQ</fullName>
    </alternativeName>
</protein>
<evidence type="ECO:0000259" key="8">
    <source>
        <dbReference type="Pfam" id="PF01794"/>
    </source>
</evidence>
<evidence type="ECO:0000256" key="3">
    <source>
        <dbReference type="ARBA" id="ARBA00022692"/>
    </source>
</evidence>
<evidence type="ECO:0000256" key="1">
    <source>
        <dbReference type="ARBA" id="ARBA00004141"/>
    </source>
</evidence>
<dbReference type="GO" id="GO:0016679">
    <property type="term" value="F:oxidoreductase activity, acting on diphenols and related substances as donors"/>
    <property type="evidence" value="ECO:0007669"/>
    <property type="project" value="TreeGrafter"/>
</dbReference>
<evidence type="ECO:0000256" key="2">
    <source>
        <dbReference type="ARBA" id="ARBA00022448"/>
    </source>
</evidence>
<comment type="cofactor">
    <cofactor evidence="7">
        <name>heme b</name>
        <dbReference type="ChEBI" id="CHEBI:60344"/>
    </cofactor>
    <text evidence="7">Binds 1 heme b (iron(II)-protoporphyrin IX) group per subunit.</text>
</comment>
<comment type="subcellular location">
    <subcellularLocation>
        <location evidence="7">Cell membrane</location>
        <topology evidence="7">Multi-pass membrane protein</topology>
    </subcellularLocation>
    <subcellularLocation>
        <location evidence="1">Membrane</location>
        <topology evidence="1">Multi-pass membrane protein</topology>
    </subcellularLocation>
</comment>
<comment type="cofactor">
    <cofactor evidence="7">
        <name>FMN</name>
        <dbReference type="ChEBI" id="CHEBI:58210"/>
    </cofactor>
    <text evidence="7">Binds 1 FMN per subunit.</text>
</comment>
<dbReference type="PANTHER" id="PTHR36964">
    <property type="entry name" value="PROTEIN-METHIONINE-SULFOXIDE REDUCTASE HEME-BINDING SUBUNIT MSRQ"/>
    <property type="match status" value="1"/>
</dbReference>
<evidence type="ECO:0000313" key="10">
    <source>
        <dbReference type="Proteomes" id="UP000277498"/>
    </source>
</evidence>
<feature type="transmembrane region" description="Helical" evidence="7">
    <location>
        <begin position="122"/>
        <end position="143"/>
    </location>
</feature>
<evidence type="ECO:0000313" key="9">
    <source>
        <dbReference type="EMBL" id="VDC27997.1"/>
    </source>
</evidence>
<dbReference type="GO" id="GO:0046872">
    <property type="term" value="F:metal ion binding"/>
    <property type="evidence" value="ECO:0007669"/>
    <property type="project" value="UniProtKB-KW"/>
</dbReference>
<keyword evidence="4 7" id="KW-1133">Transmembrane helix</keyword>
<keyword evidence="2 7" id="KW-0813">Transport</keyword>
<sequence>MLRLAGLANAGSRRLPEWAVWLAGLIPLAWLVWLTFTGGLGVDPVRGIEHRLGKTGLWFLIGTLAIPPLRALTGVNLLRHRRAVGLLSFLYIALHLTAWIWLEMGLLWAQAIRDLARRPYLFFGITAFLLLLPLALTSNKAAIRGLGRNWRRLHLLVWPAAGLGVLHYLWQMKIVSAEGWIWAAILAALLIWRVIQPWIRTRRQKIRPGIRAESLSD</sequence>
<keyword evidence="7" id="KW-1003">Cell membrane</keyword>
<dbReference type="GO" id="GO:0005886">
    <property type="term" value="C:plasma membrane"/>
    <property type="evidence" value="ECO:0007669"/>
    <property type="project" value="UniProtKB-SubCell"/>
</dbReference>
<organism evidence="9 10">
    <name type="scientific">Pseudogemmobacter humi</name>
    <dbReference type="NCBI Taxonomy" id="2483812"/>
    <lineage>
        <taxon>Bacteria</taxon>
        <taxon>Pseudomonadati</taxon>
        <taxon>Pseudomonadota</taxon>
        <taxon>Alphaproteobacteria</taxon>
        <taxon>Rhodobacterales</taxon>
        <taxon>Paracoccaceae</taxon>
        <taxon>Pseudogemmobacter</taxon>
    </lineage>
</organism>
<dbReference type="InterPro" id="IPR013130">
    <property type="entry name" value="Fe3_Rdtase_TM_dom"/>
</dbReference>
<feature type="domain" description="Ferric oxidoreductase" evidence="8">
    <location>
        <begin position="67"/>
        <end position="164"/>
    </location>
</feature>
<accession>A0A3P5X1K9</accession>
<comment type="similarity">
    <text evidence="7">Belongs to the MsrQ family.</text>
</comment>
<dbReference type="Proteomes" id="UP000277498">
    <property type="component" value="Unassembled WGS sequence"/>
</dbReference>
<keyword evidence="5 7" id="KW-0408">Iron</keyword>
<gene>
    <name evidence="9" type="primary">yedZ</name>
    <name evidence="7" type="synonym">msrQ</name>
    <name evidence="9" type="ORF">XINFAN_01954</name>
</gene>
<evidence type="ECO:0000256" key="4">
    <source>
        <dbReference type="ARBA" id="ARBA00022989"/>
    </source>
</evidence>
<keyword evidence="7" id="KW-0479">Metal-binding</keyword>
<evidence type="ECO:0000256" key="6">
    <source>
        <dbReference type="ARBA" id="ARBA00023136"/>
    </source>
</evidence>